<dbReference type="AlphaFoldDB" id="A0AAV6YFZ7"/>
<accession>A0AAV6YFZ7</accession>
<proteinExistence type="predicted"/>
<gene>
    <name evidence="1" type="ORF">GDO81_027306</name>
</gene>
<evidence type="ECO:0000313" key="1">
    <source>
        <dbReference type="EMBL" id="KAG8536002.1"/>
    </source>
</evidence>
<feature type="non-terminal residue" evidence="1">
    <location>
        <position position="1"/>
    </location>
</feature>
<organism evidence="1 2">
    <name type="scientific">Engystomops pustulosus</name>
    <name type="common">Tungara frog</name>
    <name type="synonym">Physalaemus pustulosus</name>
    <dbReference type="NCBI Taxonomy" id="76066"/>
    <lineage>
        <taxon>Eukaryota</taxon>
        <taxon>Metazoa</taxon>
        <taxon>Chordata</taxon>
        <taxon>Craniata</taxon>
        <taxon>Vertebrata</taxon>
        <taxon>Euteleostomi</taxon>
        <taxon>Amphibia</taxon>
        <taxon>Batrachia</taxon>
        <taxon>Anura</taxon>
        <taxon>Neobatrachia</taxon>
        <taxon>Hyloidea</taxon>
        <taxon>Leptodactylidae</taxon>
        <taxon>Leiuperinae</taxon>
        <taxon>Engystomops</taxon>
    </lineage>
</organism>
<dbReference type="EMBL" id="WNYA01052218">
    <property type="protein sequence ID" value="KAG8536002.1"/>
    <property type="molecule type" value="Genomic_DNA"/>
</dbReference>
<feature type="non-terminal residue" evidence="1">
    <location>
        <position position="126"/>
    </location>
</feature>
<comment type="caution">
    <text evidence="1">The sequence shown here is derived from an EMBL/GenBank/DDBJ whole genome shotgun (WGS) entry which is preliminary data.</text>
</comment>
<keyword evidence="2" id="KW-1185">Reference proteome</keyword>
<name>A0AAV6YFZ7_ENGPU</name>
<sequence>IVNIWHLGLCFPWGPLCSPLVLIFPGQQLPEAEALIPHGAAQTLDTPGSGATFCSPETCLLATVIVPAVVMALRLCSLRLLRTRPGSLCRLLSLSAPASQGGNQTASALYTPEHSAIRDSLRKVPD</sequence>
<protein>
    <submittedName>
        <fullName evidence="1">Uncharacterized protein</fullName>
    </submittedName>
</protein>
<evidence type="ECO:0000313" key="2">
    <source>
        <dbReference type="Proteomes" id="UP000824782"/>
    </source>
</evidence>
<dbReference type="Proteomes" id="UP000824782">
    <property type="component" value="Unassembled WGS sequence"/>
</dbReference>
<reference evidence="1" key="1">
    <citation type="thesis" date="2020" institute="ProQuest LLC" country="789 East Eisenhower Parkway, Ann Arbor, MI, USA">
        <title>Comparative Genomics and Chromosome Evolution.</title>
        <authorList>
            <person name="Mudd A.B."/>
        </authorList>
    </citation>
    <scope>NUCLEOTIDE SEQUENCE</scope>
    <source>
        <strain evidence="1">237g6f4</strain>
        <tissue evidence="1">Blood</tissue>
    </source>
</reference>